<comment type="subcellular location">
    <subcellularLocation>
        <location evidence="1">Cell membrane</location>
        <topology evidence="1">Multi-pass membrane protein</topology>
    </subcellularLocation>
</comment>
<sequence>MGGRDKVVDSLRGIACILLVTLHVAHNRWGQSDSLEWYADTFIYIRMPLFAFLSGVVYAWRPLTSAAGYGTYMSKKVRRLLVPYVIFVLAMGVFQLVLGDSARAADPWNWLLYSLTPYWFLLATFWVYAVIALLDSRQLLETKTRVGILFGVLLAANLLFNLQDTTAFLQFTSAAYLGLFFVAGLAATRFGWKDIGPTGAWIVTGITVVAFAYTQLAVNGVWAVADSQRQDPLGIVLGIAFPLAFIAFGLKNNFLAWIGSYSYGIFLMHPFAIMATSGALQVAGVTALVPSIIVLSIAGIFGPILGVLVLRKFAVGRVIIGERARKPKAVAAAPAAPAA</sequence>
<dbReference type="InterPro" id="IPR002656">
    <property type="entry name" value="Acyl_transf_3_dom"/>
</dbReference>
<feature type="transmembrane region" description="Helical" evidence="7">
    <location>
        <begin position="199"/>
        <end position="221"/>
    </location>
</feature>
<dbReference type="PANTHER" id="PTHR40074:SF2">
    <property type="entry name" value="O-ACETYLTRANSFERASE WECH"/>
    <property type="match status" value="1"/>
</dbReference>
<feature type="transmembrane region" description="Helical" evidence="7">
    <location>
        <begin position="12"/>
        <end position="29"/>
    </location>
</feature>
<feature type="transmembrane region" description="Helical" evidence="7">
    <location>
        <begin position="288"/>
        <end position="310"/>
    </location>
</feature>
<keyword evidence="5 7" id="KW-1133">Transmembrane helix</keyword>
<dbReference type="Pfam" id="PF01757">
    <property type="entry name" value="Acyl_transf_3"/>
    <property type="match status" value="1"/>
</dbReference>
<name>A0ABT8G8H9_9MICO</name>
<evidence type="ECO:0000313" key="9">
    <source>
        <dbReference type="EMBL" id="MDN4475445.1"/>
    </source>
</evidence>
<feature type="transmembrane region" description="Helical" evidence="7">
    <location>
        <begin position="146"/>
        <end position="162"/>
    </location>
</feature>
<comment type="similarity">
    <text evidence="2">Belongs to the acyltransferase 3 family.</text>
</comment>
<gene>
    <name evidence="9" type="ORF">QQX09_06210</name>
</gene>
<dbReference type="RefSeq" id="WP_301132338.1">
    <property type="nucleotide sequence ID" value="NZ_JAUHPW010000004.1"/>
</dbReference>
<dbReference type="Proteomes" id="UP001172728">
    <property type="component" value="Unassembled WGS sequence"/>
</dbReference>
<evidence type="ECO:0000256" key="5">
    <source>
        <dbReference type="ARBA" id="ARBA00022989"/>
    </source>
</evidence>
<feature type="transmembrane region" description="Helical" evidence="7">
    <location>
        <begin position="110"/>
        <end position="134"/>
    </location>
</feature>
<feature type="transmembrane region" description="Helical" evidence="7">
    <location>
        <begin position="233"/>
        <end position="250"/>
    </location>
</feature>
<proteinExistence type="inferred from homology"/>
<protein>
    <submittedName>
        <fullName evidence="9">Acyltransferase</fullName>
        <ecNumber evidence="9">2.3.1.-</ecNumber>
    </submittedName>
</protein>
<keyword evidence="3" id="KW-1003">Cell membrane</keyword>
<evidence type="ECO:0000256" key="3">
    <source>
        <dbReference type="ARBA" id="ARBA00022475"/>
    </source>
</evidence>
<reference evidence="9" key="1">
    <citation type="submission" date="2023-06" db="EMBL/GenBank/DDBJ databases">
        <title>Sysu t00192.</title>
        <authorList>
            <person name="Gao L."/>
            <person name="Fang B.-Z."/>
            <person name="Li W.-J."/>
        </authorList>
    </citation>
    <scope>NUCLEOTIDE SEQUENCE</scope>
    <source>
        <strain evidence="9">SYSU T00192</strain>
    </source>
</reference>
<keyword evidence="9" id="KW-0808">Transferase</keyword>
<evidence type="ECO:0000256" key="7">
    <source>
        <dbReference type="SAM" id="Phobius"/>
    </source>
</evidence>
<organism evidence="9 10">
    <name type="scientific">Demequina litoralis</name>
    <dbReference type="NCBI Taxonomy" id="3051660"/>
    <lineage>
        <taxon>Bacteria</taxon>
        <taxon>Bacillati</taxon>
        <taxon>Actinomycetota</taxon>
        <taxon>Actinomycetes</taxon>
        <taxon>Micrococcales</taxon>
        <taxon>Demequinaceae</taxon>
        <taxon>Demequina</taxon>
    </lineage>
</organism>
<dbReference type="PANTHER" id="PTHR40074">
    <property type="entry name" value="O-ACETYLTRANSFERASE WECH"/>
    <property type="match status" value="1"/>
</dbReference>
<evidence type="ECO:0000256" key="4">
    <source>
        <dbReference type="ARBA" id="ARBA00022692"/>
    </source>
</evidence>
<feature type="domain" description="Acyltransferase 3" evidence="8">
    <location>
        <begin position="8"/>
        <end position="301"/>
    </location>
</feature>
<keyword evidence="4 7" id="KW-0812">Transmembrane</keyword>
<evidence type="ECO:0000313" key="10">
    <source>
        <dbReference type="Proteomes" id="UP001172728"/>
    </source>
</evidence>
<keyword evidence="10" id="KW-1185">Reference proteome</keyword>
<feature type="transmembrane region" description="Helical" evidence="7">
    <location>
        <begin position="81"/>
        <end position="98"/>
    </location>
</feature>
<accession>A0ABT8G8H9</accession>
<evidence type="ECO:0000259" key="8">
    <source>
        <dbReference type="Pfam" id="PF01757"/>
    </source>
</evidence>
<evidence type="ECO:0000256" key="1">
    <source>
        <dbReference type="ARBA" id="ARBA00004651"/>
    </source>
</evidence>
<dbReference type="EMBL" id="JAUHPW010000004">
    <property type="protein sequence ID" value="MDN4475445.1"/>
    <property type="molecule type" value="Genomic_DNA"/>
</dbReference>
<feature type="transmembrane region" description="Helical" evidence="7">
    <location>
        <begin position="262"/>
        <end position="282"/>
    </location>
</feature>
<evidence type="ECO:0000256" key="6">
    <source>
        <dbReference type="ARBA" id="ARBA00023136"/>
    </source>
</evidence>
<dbReference type="GO" id="GO:0016746">
    <property type="term" value="F:acyltransferase activity"/>
    <property type="evidence" value="ECO:0007669"/>
    <property type="project" value="UniProtKB-KW"/>
</dbReference>
<keyword evidence="6 7" id="KW-0472">Membrane</keyword>
<keyword evidence="9" id="KW-0012">Acyltransferase</keyword>
<comment type="caution">
    <text evidence="9">The sequence shown here is derived from an EMBL/GenBank/DDBJ whole genome shotgun (WGS) entry which is preliminary data.</text>
</comment>
<dbReference type="EC" id="2.3.1.-" evidence="9"/>
<feature type="transmembrane region" description="Helical" evidence="7">
    <location>
        <begin position="41"/>
        <end position="60"/>
    </location>
</feature>
<evidence type="ECO:0000256" key="2">
    <source>
        <dbReference type="ARBA" id="ARBA00007400"/>
    </source>
</evidence>
<feature type="transmembrane region" description="Helical" evidence="7">
    <location>
        <begin position="168"/>
        <end position="187"/>
    </location>
</feature>